<name>A0A7C3VSD4_9CYAN</name>
<dbReference type="EMBL" id="DSPX01000126">
    <property type="protein sequence ID" value="HGG01456.1"/>
    <property type="molecule type" value="Genomic_DNA"/>
</dbReference>
<sequence>MTINHSFQMLPDHLQAVISKIRQQHYAELYEPEADGTTSLSEALNEVIEAFDTNNHISCHRSYVWMALIFTILVEPTIEYYQPSSKYLRQDIINLIESGIEKSFNKSNTSSDIILAKQKIDQLKKMPLSKENKLPSIQVWLEAIDVFEQAIRVLDYEQAKPAILEILDNCLEGYALFPGSQGRRDLFDWWLLNVVPASWLWDYFKSLDDLKILPLPTEIKRHLISVLRSIHAKITTKKETRLTNQVSETSLPQV</sequence>
<evidence type="ECO:0000313" key="1">
    <source>
        <dbReference type="EMBL" id="HGG01456.1"/>
    </source>
</evidence>
<reference evidence="1" key="1">
    <citation type="journal article" date="2020" name="mSystems">
        <title>Genome- and Community-Level Interaction Insights into Carbon Utilization and Element Cycling Functions of Hydrothermarchaeota in Hydrothermal Sediment.</title>
        <authorList>
            <person name="Zhou Z."/>
            <person name="Liu Y."/>
            <person name="Xu W."/>
            <person name="Pan J."/>
            <person name="Luo Z.H."/>
            <person name="Li M."/>
        </authorList>
    </citation>
    <scope>NUCLEOTIDE SEQUENCE [LARGE SCALE GENOMIC DNA]</scope>
    <source>
        <strain evidence="1">SpSt-374</strain>
    </source>
</reference>
<dbReference type="AlphaFoldDB" id="A0A7C3VSD4"/>
<organism evidence="1">
    <name type="scientific">Planktothricoides sp. SpSt-374</name>
    <dbReference type="NCBI Taxonomy" id="2282167"/>
    <lineage>
        <taxon>Bacteria</taxon>
        <taxon>Bacillati</taxon>
        <taxon>Cyanobacteriota</taxon>
        <taxon>Cyanophyceae</taxon>
        <taxon>Oscillatoriophycideae</taxon>
        <taxon>Oscillatoriales</taxon>
        <taxon>Oscillatoriaceae</taxon>
        <taxon>Planktothricoides</taxon>
    </lineage>
</organism>
<gene>
    <name evidence="1" type="ORF">ENR15_12610</name>
</gene>
<comment type="caution">
    <text evidence="1">The sequence shown here is derived from an EMBL/GenBank/DDBJ whole genome shotgun (WGS) entry which is preliminary data.</text>
</comment>
<proteinExistence type="predicted"/>
<accession>A0A7C3VSD4</accession>
<protein>
    <submittedName>
        <fullName evidence="1">Uncharacterized protein</fullName>
    </submittedName>
</protein>